<evidence type="ECO:0000313" key="1">
    <source>
        <dbReference type="EMBL" id="KAK7860928.1"/>
    </source>
</evidence>
<dbReference type="AlphaFoldDB" id="A0AAW0MAG7"/>
<keyword evidence="2" id="KW-1185">Reference proteome</keyword>
<comment type="caution">
    <text evidence="1">The sequence shown here is derived from an EMBL/GenBank/DDBJ whole genome shotgun (WGS) entry which is preliminary data.</text>
</comment>
<dbReference type="Proteomes" id="UP000237347">
    <property type="component" value="Unassembled WGS sequence"/>
</dbReference>
<dbReference type="EMBL" id="PKMF04000004">
    <property type="protein sequence ID" value="KAK7860928.1"/>
    <property type="molecule type" value="Genomic_DNA"/>
</dbReference>
<name>A0AAW0MAG7_QUESU</name>
<gene>
    <name evidence="1" type="ORF">CFP56_029272</name>
</gene>
<accession>A0AAW0MAG7</accession>
<evidence type="ECO:0000313" key="2">
    <source>
        <dbReference type="Proteomes" id="UP000237347"/>
    </source>
</evidence>
<reference evidence="1 2" key="1">
    <citation type="journal article" date="2018" name="Sci. Data">
        <title>The draft genome sequence of cork oak.</title>
        <authorList>
            <person name="Ramos A.M."/>
            <person name="Usie A."/>
            <person name="Barbosa P."/>
            <person name="Barros P.M."/>
            <person name="Capote T."/>
            <person name="Chaves I."/>
            <person name="Simoes F."/>
            <person name="Abreu I."/>
            <person name="Carrasquinho I."/>
            <person name="Faro C."/>
            <person name="Guimaraes J.B."/>
            <person name="Mendonca D."/>
            <person name="Nobrega F."/>
            <person name="Rodrigues L."/>
            <person name="Saibo N.J.M."/>
            <person name="Varela M.C."/>
            <person name="Egas C."/>
            <person name="Matos J."/>
            <person name="Miguel C.M."/>
            <person name="Oliveira M.M."/>
            <person name="Ricardo C.P."/>
            <person name="Goncalves S."/>
        </authorList>
    </citation>
    <scope>NUCLEOTIDE SEQUENCE [LARGE SCALE GENOMIC DNA]</scope>
    <source>
        <strain evidence="2">cv. HL8</strain>
    </source>
</reference>
<organism evidence="1 2">
    <name type="scientific">Quercus suber</name>
    <name type="common">Cork oak</name>
    <dbReference type="NCBI Taxonomy" id="58331"/>
    <lineage>
        <taxon>Eukaryota</taxon>
        <taxon>Viridiplantae</taxon>
        <taxon>Streptophyta</taxon>
        <taxon>Embryophyta</taxon>
        <taxon>Tracheophyta</taxon>
        <taxon>Spermatophyta</taxon>
        <taxon>Magnoliopsida</taxon>
        <taxon>eudicotyledons</taxon>
        <taxon>Gunneridae</taxon>
        <taxon>Pentapetalae</taxon>
        <taxon>rosids</taxon>
        <taxon>fabids</taxon>
        <taxon>Fagales</taxon>
        <taxon>Fagaceae</taxon>
        <taxon>Quercus</taxon>
    </lineage>
</organism>
<sequence>MLDANTPGRAASSSSGPSIIISCLRTTNLYGLHLQGVHQEVEVVEHDFFQQNFDTLPHVWKEK</sequence>
<proteinExistence type="predicted"/>
<protein>
    <submittedName>
        <fullName evidence="1">Uncharacterized protein</fullName>
    </submittedName>
</protein>
<feature type="non-terminal residue" evidence="1">
    <location>
        <position position="63"/>
    </location>
</feature>